<dbReference type="RefSeq" id="WP_115594612.1">
    <property type="nucleotide sequence ID" value="NZ_QRHA01000030.1"/>
</dbReference>
<dbReference type="AlphaFoldDB" id="A0A3D8M2E1"/>
<dbReference type="InterPro" id="IPR029083">
    <property type="entry name" value="Imm32"/>
</dbReference>
<dbReference type="EMBL" id="QRHA01000030">
    <property type="protein sequence ID" value="RDV23867.1"/>
    <property type="molecule type" value="Genomic_DNA"/>
</dbReference>
<evidence type="ECO:0000313" key="2">
    <source>
        <dbReference type="Proteomes" id="UP000256561"/>
    </source>
</evidence>
<protein>
    <submittedName>
        <fullName evidence="1">Uncharacterized protein</fullName>
    </submittedName>
</protein>
<dbReference type="OrthoDB" id="6387759at2"/>
<accession>A0A3D8M2E1</accession>
<keyword evidence="2" id="KW-1185">Reference proteome</keyword>
<reference evidence="2" key="1">
    <citation type="submission" date="2018-08" db="EMBL/GenBank/DDBJ databases">
        <authorList>
            <person name="Zhang J."/>
            <person name="Du Z.-J."/>
        </authorList>
    </citation>
    <scope>NUCLEOTIDE SEQUENCE [LARGE SCALE GENOMIC DNA]</scope>
    <source>
        <strain evidence="2">KCTC 52655</strain>
    </source>
</reference>
<name>A0A3D8M2E1_9ALTE</name>
<dbReference type="Proteomes" id="UP000256561">
    <property type="component" value="Unassembled WGS sequence"/>
</dbReference>
<evidence type="ECO:0000313" key="1">
    <source>
        <dbReference type="EMBL" id="RDV23867.1"/>
    </source>
</evidence>
<gene>
    <name evidence="1" type="ORF">DXV75_16985</name>
</gene>
<proteinExistence type="predicted"/>
<sequence>MLTVEKDKDAEQVYIHGSPEQLRWLARRLDAIAMQAEKSGNAHDHFMTEDWGGNELTNDLIGNPESHAIVNHLIVYGMLQSKLSYNKPLKALASLGGTLTHGLRHFVPNFSPCVIAP</sequence>
<organism evidence="1 2">
    <name type="scientific">Alteromonas aestuariivivens</name>
    <dbReference type="NCBI Taxonomy" id="1938339"/>
    <lineage>
        <taxon>Bacteria</taxon>
        <taxon>Pseudomonadati</taxon>
        <taxon>Pseudomonadota</taxon>
        <taxon>Gammaproteobacteria</taxon>
        <taxon>Alteromonadales</taxon>
        <taxon>Alteromonadaceae</taxon>
        <taxon>Alteromonas/Salinimonas group</taxon>
        <taxon>Alteromonas</taxon>
    </lineage>
</organism>
<comment type="caution">
    <text evidence="1">The sequence shown here is derived from an EMBL/GenBank/DDBJ whole genome shotgun (WGS) entry which is preliminary data.</text>
</comment>
<dbReference type="Pfam" id="PF15566">
    <property type="entry name" value="Imm32"/>
    <property type="match status" value="1"/>
</dbReference>